<dbReference type="EMBL" id="BMFL01000004">
    <property type="protein sequence ID" value="GGE92216.1"/>
    <property type="molecule type" value="Genomic_DNA"/>
</dbReference>
<name>A0A1M6ZXL9_9FLAO</name>
<evidence type="ECO:0000313" key="2">
    <source>
        <dbReference type="EMBL" id="SHL35231.1"/>
    </source>
</evidence>
<accession>A0A1M6ZXL9</accession>
<keyword evidence="4" id="KW-1185">Reference proteome</keyword>
<reference evidence="1" key="1">
    <citation type="journal article" date="2014" name="Int. J. Syst. Evol. Microbiol.">
        <title>Complete genome of a new Firmicutes species belonging to the dominant human colonic microbiota ('Ruminococcus bicirculans') reveals two chromosomes and a selective capacity to utilize plant glucans.</title>
        <authorList>
            <consortium name="NISC Comparative Sequencing Program"/>
            <person name="Wegmann U."/>
            <person name="Louis P."/>
            <person name="Goesmann A."/>
            <person name="Henrissat B."/>
            <person name="Duncan S.H."/>
            <person name="Flint H.J."/>
        </authorList>
    </citation>
    <scope>NUCLEOTIDE SEQUENCE</scope>
    <source>
        <strain evidence="1">CGMCC 1.12707</strain>
    </source>
</reference>
<reference evidence="1" key="5">
    <citation type="submission" date="2024-05" db="EMBL/GenBank/DDBJ databases">
        <authorList>
            <person name="Sun Q."/>
            <person name="Zhou Y."/>
        </authorList>
    </citation>
    <scope>NUCLEOTIDE SEQUENCE</scope>
    <source>
        <strain evidence="1">CGMCC 1.12707</strain>
    </source>
</reference>
<evidence type="ECO:0000313" key="4">
    <source>
        <dbReference type="Proteomes" id="UP000650994"/>
    </source>
</evidence>
<proteinExistence type="predicted"/>
<sequence>MSENISDWEVIQGMEQRNKDLFIDDIARLNQNNHLIDYSKGGFAEIFGVYVRSEEFKRLDEERKLEILETQFAIYDLFKYIDDFTENYGIGKYS</sequence>
<dbReference type="RefSeq" id="WP_072932666.1">
    <property type="nucleotide sequence ID" value="NZ_BMFL01000004.1"/>
</dbReference>
<dbReference type="STRING" id="1434701.SAMN05443634_10889"/>
<reference evidence="3" key="3">
    <citation type="submission" date="2016-11" db="EMBL/GenBank/DDBJ databases">
        <authorList>
            <person name="Varghese N."/>
            <person name="Submissions S."/>
        </authorList>
    </citation>
    <scope>NUCLEOTIDE SEQUENCE [LARGE SCALE GENOMIC DNA]</scope>
    <source>
        <strain evidence="3">DSM 27989</strain>
    </source>
</reference>
<protein>
    <submittedName>
        <fullName evidence="2">Uncharacterized protein</fullName>
    </submittedName>
</protein>
<organism evidence="2 3">
    <name type="scientific">Chishuiella changwenlii</name>
    <dbReference type="NCBI Taxonomy" id="1434701"/>
    <lineage>
        <taxon>Bacteria</taxon>
        <taxon>Pseudomonadati</taxon>
        <taxon>Bacteroidota</taxon>
        <taxon>Flavobacteriia</taxon>
        <taxon>Flavobacteriales</taxon>
        <taxon>Weeksellaceae</taxon>
        <taxon>Chishuiella</taxon>
    </lineage>
</organism>
<evidence type="ECO:0000313" key="1">
    <source>
        <dbReference type="EMBL" id="GGE92216.1"/>
    </source>
</evidence>
<dbReference type="Proteomes" id="UP000184120">
    <property type="component" value="Unassembled WGS sequence"/>
</dbReference>
<reference evidence="4" key="4">
    <citation type="journal article" date="2019" name="Int. J. Syst. Evol. Microbiol.">
        <title>The Global Catalogue of Microorganisms (GCM) 10K type strain sequencing project: providing services to taxonomists for standard genome sequencing and annotation.</title>
        <authorList>
            <consortium name="The Broad Institute Genomics Platform"/>
            <consortium name="The Broad Institute Genome Sequencing Center for Infectious Disease"/>
            <person name="Wu L."/>
            <person name="Ma J."/>
        </authorList>
    </citation>
    <scope>NUCLEOTIDE SEQUENCE [LARGE SCALE GENOMIC DNA]</scope>
    <source>
        <strain evidence="4">CGMCC 1.12707</strain>
    </source>
</reference>
<dbReference type="Proteomes" id="UP000650994">
    <property type="component" value="Unassembled WGS sequence"/>
</dbReference>
<evidence type="ECO:0000313" key="3">
    <source>
        <dbReference type="Proteomes" id="UP000184120"/>
    </source>
</evidence>
<gene>
    <name evidence="1" type="ORF">GCM10010984_07370</name>
    <name evidence="2" type="ORF">SAMN05443634_10889</name>
</gene>
<dbReference type="AlphaFoldDB" id="A0A1M6ZXL9"/>
<dbReference type="EMBL" id="FRBH01000008">
    <property type="protein sequence ID" value="SHL35231.1"/>
    <property type="molecule type" value="Genomic_DNA"/>
</dbReference>
<reference evidence="2" key="2">
    <citation type="submission" date="2016-11" db="EMBL/GenBank/DDBJ databases">
        <authorList>
            <person name="Jaros S."/>
            <person name="Januszkiewicz K."/>
            <person name="Wedrychowicz H."/>
        </authorList>
    </citation>
    <scope>NUCLEOTIDE SEQUENCE [LARGE SCALE GENOMIC DNA]</scope>
    <source>
        <strain evidence="2">DSM 27989</strain>
    </source>
</reference>